<dbReference type="PANTHER" id="PTHR30287">
    <property type="entry name" value="MEMBRANE COMPONENT OF PREDICTED ABC SUPERFAMILY METABOLITE UPTAKE TRANSPORTER"/>
    <property type="match status" value="1"/>
</dbReference>
<organism evidence="8 9">
    <name type="scientific">Lactococcus lactis subsp. cremoris</name>
    <name type="common">Streptococcus cremoris</name>
    <dbReference type="NCBI Taxonomy" id="1359"/>
    <lineage>
        <taxon>Bacteria</taxon>
        <taxon>Bacillati</taxon>
        <taxon>Bacillota</taxon>
        <taxon>Bacilli</taxon>
        <taxon>Lactobacillales</taxon>
        <taxon>Streptococcaceae</taxon>
        <taxon>Lactococcus</taxon>
    </lineage>
</organism>
<dbReference type="InterPro" id="IPR003838">
    <property type="entry name" value="ABC3_permease_C"/>
</dbReference>
<evidence type="ECO:0000256" key="4">
    <source>
        <dbReference type="ARBA" id="ARBA00022989"/>
    </source>
</evidence>
<evidence type="ECO:0000259" key="7">
    <source>
        <dbReference type="Pfam" id="PF02687"/>
    </source>
</evidence>
<dbReference type="PANTHER" id="PTHR30287:SF1">
    <property type="entry name" value="INNER MEMBRANE PROTEIN"/>
    <property type="match status" value="1"/>
</dbReference>
<evidence type="ECO:0000256" key="6">
    <source>
        <dbReference type="SAM" id="Phobius"/>
    </source>
</evidence>
<dbReference type="Proteomes" id="UP000076519">
    <property type="component" value="Unassembled WGS sequence"/>
</dbReference>
<dbReference type="InterPro" id="IPR038766">
    <property type="entry name" value="Membrane_comp_ABC_pdt"/>
</dbReference>
<gene>
    <name evidence="8" type="ORF">AB996_1334</name>
</gene>
<feature type="transmembrane region" description="Helical" evidence="6">
    <location>
        <begin position="350"/>
        <end position="369"/>
    </location>
</feature>
<feature type="transmembrane region" description="Helical" evidence="6">
    <location>
        <begin position="300"/>
        <end position="321"/>
    </location>
</feature>
<dbReference type="RefSeq" id="WP_063281808.1">
    <property type="nucleotide sequence ID" value="NZ_LIYF01000021.1"/>
</dbReference>
<comment type="caution">
    <text evidence="8">The sequence shown here is derived from an EMBL/GenBank/DDBJ whole genome shotgun (WGS) entry which is preliminary data.</text>
</comment>
<keyword evidence="2" id="KW-1003">Cell membrane</keyword>
<comment type="subcellular location">
    <subcellularLocation>
        <location evidence="1">Cell membrane</location>
        <topology evidence="1">Multi-pass membrane protein</topology>
    </subcellularLocation>
</comment>
<protein>
    <submittedName>
        <fullName evidence="8">ABC transporter permease protein</fullName>
    </submittedName>
</protein>
<keyword evidence="3 6" id="KW-0812">Transmembrane</keyword>
<proteinExistence type="predicted"/>
<feature type="domain" description="ABC3 transporter permease C-terminal" evidence="7">
    <location>
        <begin position="258"/>
        <end position="369"/>
    </location>
</feature>
<dbReference type="PATRIC" id="fig|1359.32.peg.22"/>
<feature type="transmembrane region" description="Helical" evidence="6">
    <location>
        <begin position="707"/>
        <end position="735"/>
    </location>
</feature>
<dbReference type="GO" id="GO:0005886">
    <property type="term" value="C:plasma membrane"/>
    <property type="evidence" value="ECO:0007669"/>
    <property type="project" value="UniProtKB-SubCell"/>
</dbReference>
<evidence type="ECO:0000313" key="9">
    <source>
        <dbReference type="Proteomes" id="UP000076519"/>
    </source>
</evidence>
<reference evidence="8 9" key="1">
    <citation type="submission" date="2015-08" db="EMBL/GenBank/DDBJ databases">
        <title>Draft Genome Sequences of 11 Lactococcus lactis subspecies cremoris strains.</title>
        <authorList>
            <person name="Wels M."/>
            <person name="Backus L."/>
            <person name="Boekhorst J."/>
            <person name="Dijkstra A."/>
            <person name="Beerthuizen M."/>
            <person name="Siezen R."/>
            <person name="Bachmann H."/>
            <person name="Van Hijum S."/>
        </authorList>
    </citation>
    <scope>NUCLEOTIDE SEQUENCE [LARGE SCALE GENOMIC DNA]</scope>
    <source>
        <strain evidence="8 9">KW10</strain>
    </source>
</reference>
<feature type="domain" description="ABC3 transporter permease C-terminal" evidence="7">
    <location>
        <begin position="627"/>
        <end position="742"/>
    </location>
</feature>
<sequence>MKILINKLLRTIIKNWVSFFSAFLMIFLSVLFYVGLQGTWQGMNKSVSGYTQQQNLASSWVQASFITEGQLSQIERIEGVDKVETSQHISTSIQIKGSHESYNMELMTKTANSNISKTTLLSGKAVKQENEININRDFAKENNISLGDVITSLEKGQQIKLKVVGIVISPENIYFTGSSNYMAPQFKHYGYGIVSNQQTQMMAGTTILRIKGEVNSTIPKKIKTILGSQYITYQNQATNANISTAVNRVNQIKNLSLLFSALFSLLAFLAVYTTIQRLIVAQRKDIAILRALGYSERSILFYYTSYGFVVGISAIILAWIFSPFLSNFVLKSQETMFTLPYWRISYKLDAVLVSVIAVFISTISAFFAANGGRGEALVDVLSGKEISKVKKRPLSFKNLNIGNRWAFRDSLKHPVRTFMSIIGVSGGIALIMIGLGTWDTMNHQVNQSFGREFKYKTLLQIKPNSNLQEVDDLKKQMKGNLISNLYTEVKFQGKIVNEPFTIIESTKFLDIKDLSGNTIKDKGVYITEGLANKENIKRNDEIVLNPALTTASNKFVVKGILKVNSLQGIYMTKKAYQEAGYLFSPTALMSDNWMRDKNSLISQIISLKSQRINGFDMVKNLTSIFMLILGFGIVLTLVISYNLGSLGFIERKRDYATLYVLGLTIKEIRNLTMIETVITTFVGVLIGIPFGYLFLSKYVTIFTSDQIVYYTYISFQSILIAVMITILASFSSIILTNRRIKSLDMTEALKNID</sequence>
<keyword evidence="4 6" id="KW-1133">Transmembrane helix</keyword>
<evidence type="ECO:0000313" key="8">
    <source>
        <dbReference type="EMBL" id="KZK06128.1"/>
    </source>
</evidence>
<feature type="transmembrane region" description="Helical" evidence="6">
    <location>
        <begin position="257"/>
        <end position="279"/>
    </location>
</feature>
<feature type="transmembrane region" description="Helical" evidence="6">
    <location>
        <begin position="418"/>
        <end position="438"/>
    </location>
</feature>
<evidence type="ECO:0000256" key="2">
    <source>
        <dbReference type="ARBA" id="ARBA00022475"/>
    </source>
</evidence>
<feature type="transmembrane region" description="Helical" evidence="6">
    <location>
        <begin position="670"/>
        <end position="695"/>
    </location>
</feature>
<keyword evidence="5 6" id="KW-0472">Membrane</keyword>
<feature type="transmembrane region" description="Helical" evidence="6">
    <location>
        <begin position="624"/>
        <end position="649"/>
    </location>
</feature>
<dbReference type="EMBL" id="LIYF01000021">
    <property type="protein sequence ID" value="KZK06128.1"/>
    <property type="molecule type" value="Genomic_DNA"/>
</dbReference>
<name>A0A161W1D1_LACLC</name>
<dbReference type="Pfam" id="PF02687">
    <property type="entry name" value="FtsX"/>
    <property type="match status" value="2"/>
</dbReference>
<evidence type="ECO:0000256" key="3">
    <source>
        <dbReference type="ARBA" id="ARBA00022692"/>
    </source>
</evidence>
<dbReference type="AlphaFoldDB" id="A0A161W1D1"/>
<evidence type="ECO:0000256" key="1">
    <source>
        <dbReference type="ARBA" id="ARBA00004651"/>
    </source>
</evidence>
<evidence type="ECO:0000256" key="5">
    <source>
        <dbReference type="ARBA" id="ARBA00023136"/>
    </source>
</evidence>
<feature type="transmembrane region" description="Helical" evidence="6">
    <location>
        <begin position="12"/>
        <end position="36"/>
    </location>
</feature>
<accession>A0A161W1D1</accession>